<dbReference type="EMBL" id="BAAASD010000001">
    <property type="protein sequence ID" value="GAA2326028.1"/>
    <property type="molecule type" value="Genomic_DNA"/>
</dbReference>
<evidence type="ECO:0000313" key="3">
    <source>
        <dbReference type="Proteomes" id="UP001500253"/>
    </source>
</evidence>
<feature type="compositionally biased region" description="Gly residues" evidence="1">
    <location>
        <begin position="62"/>
        <end position="84"/>
    </location>
</feature>
<organism evidence="2 3">
    <name type="scientific">Streptomyces cuspidosporus</name>
    <dbReference type="NCBI Taxonomy" id="66882"/>
    <lineage>
        <taxon>Bacteria</taxon>
        <taxon>Bacillati</taxon>
        <taxon>Actinomycetota</taxon>
        <taxon>Actinomycetes</taxon>
        <taxon>Kitasatosporales</taxon>
        <taxon>Streptomycetaceae</taxon>
        <taxon>Streptomyces</taxon>
    </lineage>
</organism>
<proteinExistence type="predicted"/>
<sequence length="98" mass="9879">MHTMLVHARTTSHPLGAEGLLTINPYRHTPEGATGRGDPSQETKRSPAVCTPALLLRPEPGPTGGRSGGGGGPGPQGTGGGTRRSGGREIGRGGHPDI</sequence>
<keyword evidence="3" id="KW-1185">Reference proteome</keyword>
<comment type="caution">
    <text evidence="2">The sequence shown here is derived from an EMBL/GenBank/DDBJ whole genome shotgun (WGS) entry which is preliminary data.</text>
</comment>
<evidence type="ECO:0000256" key="1">
    <source>
        <dbReference type="SAM" id="MobiDB-lite"/>
    </source>
</evidence>
<gene>
    <name evidence="2" type="ORF">GCM10010246_04310</name>
</gene>
<accession>A0ABP5S8K7</accession>
<feature type="compositionally biased region" description="Basic and acidic residues" evidence="1">
    <location>
        <begin position="86"/>
        <end position="98"/>
    </location>
</feature>
<reference evidence="3" key="1">
    <citation type="journal article" date="2019" name="Int. J. Syst. Evol. Microbiol.">
        <title>The Global Catalogue of Microorganisms (GCM) 10K type strain sequencing project: providing services to taxonomists for standard genome sequencing and annotation.</title>
        <authorList>
            <consortium name="The Broad Institute Genomics Platform"/>
            <consortium name="The Broad Institute Genome Sequencing Center for Infectious Disease"/>
            <person name="Wu L."/>
            <person name="Ma J."/>
        </authorList>
    </citation>
    <scope>NUCLEOTIDE SEQUENCE [LARGE SCALE GENOMIC DNA]</scope>
    <source>
        <strain evidence="3">JCM 4316</strain>
    </source>
</reference>
<name>A0ABP5S8K7_9ACTN</name>
<protein>
    <submittedName>
        <fullName evidence="2">Uncharacterized protein</fullName>
    </submittedName>
</protein>
<feature type="region of interest" description="Disordered" evidence="1">
    <location>
        <begin position="23"/>
        <end position="98"/>
    </location>
</feature>
<dbReference type="Proteomes" id="UP001500253">
    <property type="component" value="Unassembled WGS sequence"/>
</dbReference>
<evidence type="ECO:0000313" key="2">
    <source>
        <dbReference type="EMBL" id="GAA2326028.1"/>
    </source>
</evidence>